<dbReference type="AlphaFoldDB" id="A0A6L6JA13"/>
<evidence type="ECO:0000313" key="2">
    <source>
        <dbReference type="Proteomes" id="UP000478183"/>
    </source>
</evidence>
<protein>
    <submittedName>
        <fullName evidence="1">Uncharacterized protein</fullName>
    </submittedName>
</protein>
<comment type="caution">
    <text evidence="1">The sequence shown here is derived from an EMBL/GenBank/DDBJ whole genome shotgun (WGS) entry which is preliminary data.</text>
</comment>
<reference evidence="1 2" key="1">
    <citation type="submission" date="2019-11" db="EMBL/GenBank/DDBJ databases">
        <authorList>
            <person name="Dong K."/>
        </authorList>
    </citation>
    <scope>NUCLEOTIDE SEQUENCE [LARGE SCALE GENOMIC DNA]</scope>
    <source>
        <strain evidence="1 2">NBRC 111993</strain>
    </source>
</reference>
<dbReference type="RefSeq" id="WP_155096199.1">
    <property type="nucleotide sequence ID" value="NZ_WMIE01000008.1"/>
</dbReference>
<name>A0A6L6JA13_9RHOB</name>
<dbReference type="Proteomes" id="UP000478183">
    <property type="component" value="Unassembled WGS sequence"/>
</dbReference>
<evidence type="ECO:0000313" key="1">
    <source>
        <dbReference type="EMBL" id="MTH78850.1"/>
    </source>
</evidence>
<gene>
    <name evidence="1" type="ORF">GL286_14045</name>
</gene>
<dbReference type="OrthoDB" id="8451553at2"/>
<keyword evidence="2" id="KW-1185">Reference proteome</keyword>
<proteinExistence type="predicted"/>
<dbReference type="EMBL" id="WMIE01000008">
    <property type="protein sequence ID" value="MTH78850.1"/>
    <property type="molecule type" value="Genomic_DNA"/>
</dbReference>
<sequence length="85" mass="9326">MVRRQGAIGPGPTADALKRRGSLLVWQDRDMLGWPPRLMGRYVTSLMMARLEKYFGSLTGDVRGIACFANGIVCKSLPVAGMSRL</sequence>
<accession>A0A6L6JA13</accession>
<organism evidence="1 2">
    <name type="scientific">Paracoccus aestuariivivens</name>
    <dbReference type="NCBI Taxonomy" id="1820333"/>
    <lineage>
        <taxon>Bacteria</taxon>
        <taxon>Pseudomonadati</taxon>
        <taxon>Pseudomonadota</taxon>
        <taxon>Alphaproteobacteria</taxon>
        <taxon>Rhodobacterales</taxon>
        <taxon>Paracoccaceae</taxon>
        <taxon>Paracoccus</taxon>
    </lineage>
</organism>